<reference evidence="3 4" key="1">
    <citation type="submission" date="2024-10" db="EMBL/GenBank/DDBJ databases">
        <title>Updated reference genomes for cyclostephanoid diatoms.</title>
        <authorList>
            <person name="Roberts W.R."/>
            <person name="Alverson A.J."/>
        </authorList>
    </citation>
    <scope>NUCLEOTIDE SEQUENCE [LARGE SCALE GENOMIC DNA]</scope>
    <source>
        <strain evidence="3 4">AJA010-31</strain>
    </source>
</reference>
<feature type="region of interest" description="Disordered" evidence="1">
    <location>
        <begin position="180"/>
        <end position="274"/>
    </location>
</feature>
<gene>
    <name evidence="3" type="ORF">ACHAWO_000876</name>
</gene>
<dbReference type="InterPro" id="IPR002913">
    <property type="entry name" value="START_lipid-bd_dom"/>
</dbReference>
<evidence type="ECO:0000313" key="3">
    <source>
        <dbReference type="EMBL" id="KAL3781809.1"/>
    </source>
</evidence>
<dbReference type="InterPro" id="IPR045096">
    <property type="entry name" value="EDR2-like"/>
</dbReference>
<keyword evidence="4" id="KW-1185">Reference proteome</keyword>
<dbReference type="Gene3D" id="2.30.29.30">
    <property type="entry name" value="Pleckstrin-homology domain (PH domain)/Phosphotyrosine-binding domain (PTB)"/>
    <property type="match status" value="1"/>
</dbReference>
<dbReference type="PROSITE" id="PS50848">
    <property type="entry name" value="START"/>
    <property type="match status" value="1"/>
</dbReference>
<name>A0ABD3P0T0_9STRA</name>
<feature type="compositionally biased region" description="Polar residues" evidence="1">
    <location>
        <begin position="849"/>
        <end position="866"/>
    </location>
</feature>
<protein>
    <recommendedName>
        <fullName evidence="2">START domain-containing protein</fullName>
    </recommendedName>
</protein>
<proteinExistence type="predicted"/>
<organism evidence="3 4">
    <name type="scientific">Cyclotella atomus</name>
    <dbReference type="NCBI Taxonomy" id="382360"/>
    <lineage>
        <taxon>Eukaryota</taxon>
        <taxon>Sar</taxon>
        <taxon>Stramenopiles</taxon>
        <taxon>Ochrophyta</taxon>
        <taxon>Bacillariophyta</taxon>
        <taxon>Coscinodiscophyceae</taxon>
        <taxon>Thalassiosirophycidae</taxon>
        <taxon>Stephanodiscales</taxon>
        <taxon>Stephanodiscaceae</taxon>
        <taxon>Cyclotella</taxon>
    </lineage>
</organism>
<comment type="caution">
    <text evidence="3">The sequence shown here is derived from an EMBL/GenBank/DDBJ whole genome shotgun (WGS) entry which is preliminary data.</text>
</comment>
<dbReference type="Pfam" id="PF01852">
    <property type="entry name" value="START"/>
    <property type="match status" value="1"/>
</dbReference>
<dbReference type="Pfam" id="PF07059">
    <property type="entry name" value="EDR2_C"/>
    <property type="match status" value="1"/>
</dbReference>
<evidence type="ECO:0000256" key="1">
    <source>
        <dbReference type="SAM" id="MobiDB-lite"/>
    </source>
</evidence>
<evidence type="ECO:0000313" key="4">
    <source>
        <dbReference type="Proteomes" id="UP001530400"/>
    </source>
</evidence>
<dbReference type="Proteomes" id="UP001530400">
    <property type="component" value="Unassembled WGS sequence"/>
</dbReference>
<feature type="domain" description="START" evidence="2">
    <location>
        <begin position="605"/>
        <end position="720"/>
    </location>
</feature>
<dbReference type="InterPro" id="IPR011993">
    <property type="entry name" value="PH-like_dom_sf"/>
</dbReference>
<accession>A0ABD3P0T0</accession>
<feature type="compositionally biased region" description="Polar residues" evidence="1">
    <location>
        <begin position="229"/>
        <end position="242"/>
    </location>
</feature>
<sequence>MYMPSISNTLDELVDLDKVPEMDDEDDDDITDASFSMFPNDIIMPSMSLEDTRVEGWLNHSTSKILSKTSKQSKRARFFVLRGETLSYYAQPNDIKAKGTFVLNRACTIGPVVHSTLEGTDQTTEEFNDDLASTSTPNTSNKSKKKKRQYYCVQVTWPTKHKPSKDAKLLAQAKAQVAAENEKKALQEQLSQEENADDSSIKHAKSPSARSIRTSIHRRLPSTPKPSFRKSNAPSKESSATSLPEPPELPVLDGTTADLDPNTDSKKAQPLSTPAAIISGSTLFKNSTSDACKDFPTDENPSSHAHETGLHKHYTQQIEKHAKDQAKSQEELQKVMLLLSRKANHEKNKKRFIQGTKVAALSTAAITAGILTAGMSLAAGLLFVGITAAAGGSGAVVGSKVYDKAKGKYYQKENQMAFRLVLGANTYEEAMKWKQALEIVIQDLAALASDGEETECMDDPLSWRIRSQLSADGDESILNSPKPKKQSLRSIERDVNGEDGATYMDLTPKWVPLQGGGLALWGILGFGHLRVYREERPICSTGHNIPAIPQFRSDVGLVGQPFPPLRASVVLKAKSLDAFMCLMCSGRIVEGASPPIIPVPNSGQIASFRIIETINDHMDVIHLVFRPLYLFPFWSAPRDFVLYRFWKYDDDGSYQVCFDSGKHKDCPPNDEYVRGEMHSVYTIAPLRRTKKRSSGKAPENAVQECLMTNTVQVDPRGWVPALSHTPFFKSQGYGDAFAAMALNMILDVKDAIDTNRFVAVPMSNDISLGGKMGSSKRLISKALSKPSTKRGTSGGKKEFLFMPILDASPSGDGSDDDEPPDIVNYDFNYSLRELPRRTSEASLSDKGSIKQSDGSTQTQVTPTIYNQPPPTIPEWWAEPDANSFRVRGKTYKNDSRKISESFSHNYPVINLCLSSQMHLSFLLDAGSSIFRLIAADVIEVDTPILDGMCLHPTERVQLALAREKKAKLTGEESDMPPFVFCVNISMPGPPNYHLVFYYAVDSMSLIDGSDGTESSKLCNEFFFEKDDAFRDNTFKLIPQVIEGNFMVRKAVGSTPAIMGTKIKQTYCRGERFFELTIDTGSSSVAAGVMRICNGYCKMIVVDMAFLFEGYDESTLPERVLGCARLKNVEFGKKLRFVNSVIV</sequence>
<dbReference type="CDD" id="cd00177">
    <property type="entry name" value="START"/>
    <property type="match status" value="1"/>
</dbReference>
<feature type="region of interest" description="Disordered" evidence="1">
    <location>
        <begin position="125"/>
        <end position="147"/>
    </location>
</feature>
<dbReference type="InterPro" id="IPR009769">
    <property type="entry name" value="EDR2_C"/>
</dbReference>
<dbReference type="EMBL" id="JALLPJ020000830">
    <property type="protein sequence ID" value="KAL3781809.1"/>
    <property type="molecule type" value="Genomic_DNA"/>
</dbReference>
<dbReference type="SUPFAM" id="SSF55961">
    <property type="entry name" value="Bet v1-like"/>
    <property type="match status" value="1"/>
</dbReference>
<feature type="region of interest" description="Disordered" evidence="1">
    <location>
        <begin position="837"/>
        <end position="872"/>
    </location>
</feature>
<dbReference type="PANTHER" id="PTHR12136">
    <property type="entry name" value="ENHANCED DISEASE RESISTANCE-RELATED"/>
    <property type="match status" value="1"/>
</dbReference>
<dbReference type="Gene3D" id="3.30.530.20">
    <property type="match status" value="1"/>
</dbReference>
<dbReference type="AlphaFoldDB" id="A0ABD3P0T0"/>
<dbReference type="InterPro" id="IPR023393">
    <property type="entry name" value="START-like_dom_sf"/>
</dbReference>
<evidence type="ECO:0000259" key="2">
    <source>
        <dbReference type="PROSITE" id="PS50848"/>
    </source>
</evidence>
<dbReference type="PANTHER" id="PTHR12136:SF41">
    <property type="entry name" value="PLECKSTRIN HOMOLOGY (PH) AND LIPID-BINDING START DOMAINS-CONTAINING PROTEIN"/>
    <property type="match status" value="1"/>
</dbReference>
<dbReference type="SUPFAM" id="SSF50729">
    <property type="entry name" value="PH domain-like"/>
    <property type="match status" value="1"/>
</dbReference>